<organism evidence="1 2">
    <name type="scientific">Athene cunicularia</name>
    <name type="common">Burrowing owl</name>
    <name type="synonym">Speotyto cunicularia</name>
    <dbReference type="NCBI Taxonomy" id="194338"/>
    <lineage>
        <taxon>Eukaryota</taxon>
        <taxon>Metazoa</taxon>
        <taxon>Chordata</taxon>
        <taxon>Craniata</taxon>
        <taxon>Vertebrata</taxon>
        <taxon>Euteleostomi</taxon>
        <taxon>Archelosauria</taxon>
        <taxon>Archosauria</taxon>
        <taxon>Dinosauria</taxon>
        <taxon>Saurischia</taxon>
        <taxon>Theropoda</taxon>
        <taxon>Coelurosauria</taxon>
        <taxon>Aves</taxon>
        <taxon>Neognathae</taxon>
        <taxon>Neoaves</taxon>
        <taxon>Telluraves</taxon>
        <taxon>Strigiformes</taxon>
        <taxon>Strigidae</taxon>
        <taxon>Athene</taxon>
    </lineage>
</organism>
<protein>
    <submittedName>
        <fullName evidence="1">Uncharacterized protein</fullName>
    </submittedName>
</protein>
<dbReference type="Ensembl" id="ENSACUT00000001600.1">
    <property type="protein sequence ID" value="ENSACUP00000001494.1"/>
    <property type="gene ID" value="ENSACUG00000001080.1"/>
</dbReference>
<accession>A0A663LN32</accession>
<keyword evidence="2" id="KW-1185">Reference proteome</keyword>
<name>A0A663LN32_ATHCN</name>
<dbReference type="AlphaFoldDB" id="A0A663LN32"/>
<reference evidence="1" key="2">
    <citation type="submission" date="2025-09" db="UniProtKB">
        <authorList>
            <consortium name="Ensembl"/>
        </authorList>
    </citation>
    <scope>IDENTIFICATION</scope>
</reference>
<proteinExistence type="predicted"/>
<reference evidence="1" key="1">
    <citation type="submission" date="2025-08" db="UniProtKB">
        <authorList>
            <consortium name="Ensembl"/>
        </authorList>
    </citation>
    <scope>IDENTIFICATION</scope>
</reference>
<evidence type="ECO:0000313" key="2">
    <source>
        <dbReference type="Proteomes" id="UP000472269"/>
    </source>
</evidence>
<dbReference type="Proteomes" id="UP000472269">
    <property type="component" value="Unplaced"/>
</dbReference>
<sequence length="162" mass="18829">KDTSIPISFLHYLPSMEENSLIRKVLKLHKKSLWHLKHLVHPPSHSSEHRNEQQRVNPYLHPPIITFSPGGMSYKRYKCYRLPGWCLEHGYPSEKVAYPDYLSQRVQWTMCDLERQEKEFEQLEEADGVKIDVLPPACKEGQLLFLGCHLDPSVGRPLSSPL</sequence>
<evidence type="ECO:0000313" key="1">
    <source>
        <dbReference type="Ensembl" id="ENSACUP00000001494.1"/>
    </source>
</evidence>